<dbReference type="CDD" id="cd01671">
    <property type="entry name" value="CARD"/>
    <property type="match status" value="1"/>
</dbReference>
<keyword evidence="3" id="KW-0677">Repeat</keyword>
<dbReference type="InterPro" id="IPR001315">
    <property type="entry name" value="CARD"/>
</dbReference>
<dbReference type="InterPro" id="IPR011047">
    <property type="entry name" value="Quinoprotein_ADH-like_sf"/>
</dbReference>
<organism evidence="5 6">
    <name type="scientific">Cardiocondyla obscurior</name>
    <dbReference type="NCBI Taxonomy" id="286306"/>
    <lineage>
        <taxon>Eukaryota</taxon>
        <taxon>Metazoa</taxon>
        <taxon>Ecdysozoa</taxon>
        <taxon>Arthropoda</taxon>
        <taxon>Hexapoda</taxon>
        <taxon>Insecta</taxon>
        <taxon>Pterygota</taxon>
        <taxon>Neoptera</taxon>
        <taxon>Endopterygota</taxon>
        <taxon>Hymenoptera</taxon>
        <taxon>Apocrita</taxon>
        <taxon>Aculeata</taxon>
        <taxon>Formicoidea</taxon>
        <taxon>Formicidae</taxon>
        <taxon>Myrmicinae</taxon>
        <taxon>Cardiocondyla</taxon>
    </lineage>
</organism>
<evidence type="ECO:0000256" key="1">
    <source>
        <dbReference type="ARBA" id="ARBA00022574"/>
    </source>
</evidence>
<dbReference type="GO" id="GO:0006915">
    <property type="term" value="P:apoptotic process"/>
    <property type="evidence" value="ECO:0007669"/>
    <property type="project" value="UniProtKB-KW"/>
</dbReference>
<dbReference type="Gene3D" id="1.10.10.10">
    <property type="entry name" value="Winged helix-like DNA-binding domain superfamily/Winged helix DNA-binding domain"/>
    <property type="match status" value="1"/>
</dbReference>
<dbReference type="InterPro" id="IPR041452">
    <property type="entry name" value="APAF1_C"/>
</dbReference>
<protein>
    <recommendedName>
        <fullName evidence="4">CARD domain-containing protein</fullName>
    </recommendedName>
</protein>
<evidence type="ECO:0000313" key="6">
    <source>
        <dbReference type="Proteomes" id="UP001430953"/>
    </source>
</evidence>
<dbReference type="InterPro" id="IPR027417">
    <property type="entry name" value="P-loop_NTPase"/>
</dbReference>
<keyword evidence="2" id="KW-0053">Apoptosis</keyword>
<dbReference type="SUPFAM" id="SSF47986">
    <property type="entry name" value="DEATH domain"/>
    <property type="match status" value="1"/>
</dbReference>
<dbReference type="Gene3D" id="2.130.10.10">
    <property type="entry name" value="YVTN repeat-like/Quinoprotein amine dehydrogenase"/>
    <property type="match status" value="4"/>
</dbReference>
<keyword evidence="6" id="KW-1185">Reference proteome</keyword>
<evidence type="ECO:0000259" key="4">
    <source>
        <dbReference type="PROSITE" id="PS50209"/>
    </source>
</evidence>
<dbReference type="SUPFAM" id="SSF50978">
    <property type="entry name" value="WD40 repeat-like"/>
    <property type="match status" value="1"/>
</dbReference>
<dbReference type="Pfam" id="PF17908">
    <property type="entry name" value="APAF1_C"/>
    <property type="match status" value="1"/>
</dbReference>
<dbReference type="Gene3D" id="1.10.533.10">
    <property type="entry name" value="Death Domain, Fas"/>
    <property type="match status" value="1"/>
</dbReference>
<dbReference type="SMART" id="SM00320">
    <property type="entry name" value="WD40"/>
    <property type="match status" value="8"/>
</dbReference>
<dbReference type="GO" id="GO:0042981">
    <property type="term" value="P:regulation of apoptotic process"/>
    <property type="evidence" value="ECO:0007669"/>
    <property type="project" value="InterPro"/>
</dbReference>
<feature type="domain" description="CARD" evidence="4">
    <location>
        <begin position="1"/>
        <end position="78"/>
    </location>
</feature>
<sequence>MEKSHKDILIRLRKNIIDDLDVDNDIIQPLRNEYILREEDIRYIYTGSTKEERASLLLDILPRCGPSTFDVFHQSLKHHYEWLSDEIDKLLGNYEIETNGEIDYYSGPSNIPPLSPMTVTREEKVEQLKDALQQLIPAEYIALHAMKGFGKSCLVASTLKNIKLVKELFSNQVYWLKFTSDHSIDEEILIQLNTLYYNVRNLEIQPELFTPSQKDSLIQNLKCYFNKRDNCNALLILDDVYDKKIIETFDFKCKTLVLTADIAVLRRKNPKIIEMNDGFTEAETLGLFAKVLEMDVNELPVEAKRIHEECKGMPLLIAMFAAQFEEFKCDMKIRTNRWKYYLECLRKKDTTNRVMREFLEKQKTIFDICIQQLRPDLRTRYESLAIFCEDVNITPKTLEIFWEEDIYQVEELMLELCHKSLATRKWNNDLKTYIYGVHDLLLCHLRKKRTEKELIELHKSIIEKYRKYCDNDFSKLPDDNYIYQYIGYHLHEAQLHKEFTSVYLNLDFIQAKLMHVGLNDLLLDLRKYKNIKQTELFFDLERFLQEHASVIIEHRRKKCLDIVQIAMEHPYNGYISHVAHDLATKRSKHLYLSHTKNLRYANMPVTEEISMGICTVSFTDNPKLFLTGSTSGKIILWNSETKQQKIYNGHREGYFIKKIIVSVIGDCFLSLSNDGIIKLFPLFNENGEIFDMHYMHTESPRQKQSSWSGLFGNSNSQDDSLTEFCVENEVILDMAFGHDDRYIAACTDKATIQIWNQHGKVVFTLKDSKYQCIPKIAFTAQASLLHIMDESKSAIVLYTNHRNDYTTYQYLTCYNLQLQSTAKDVIFFHQIPKRDNSLMVVTKKEAIYVKWWWTEDCVHSFSKKTKGFVDNDSVIYVCATITYDGQYIILADSAGFINVWNTYSGYQPIATYKNRVVSLDSYWLKDEGYHIICGSGNSVLYTWNFPIQETDELPRKCLFDAIVKSDDNMDIVVKESPSNKIIVLQGNNLKQESEFIKGKISSLQLSDDGTEAVYVTDNQIRLLNINTGTTELVFAIDKPIQFVKLINLRNCNVVLCRWEENNLKVWQRSRPIFDLNTKAEPIYNVHIINDNYVVTVSNNNIMIWFIDVPWQYKNQISPPYSSPSISFSCLSYNQNYLAILNGSYLTLFRIICEYELYSEIELQLYFKYTFTQKVTCCNISKDERYVAVGFESGRISIIDIQKPTDIYCYLSFHTSPIKQLDWCSAAINVPLLLSLTSDEFAWWNVALAKNNIKANQKTARRSRMGISHSTSTPSFSTSSISNSFTNLQISNSRSVDTGVTNLQGDKTSTTDYDSQYWKNKVGKDPQVPELLQIVELPPSRDPKVCISSNFSKYVMIDIYGSVNTFKLFNYDNDQSEII</sequence>
<dbReference type="InterPro" id="IPR042197">
    <property type="entry name" value="Apaf_helical"/>
</dbReference>
<comment type="caution">
    <text evidence="5">The sequence shown here is derived from an EMBL/GenBank/DDBJ whole genome shotgun (WGS) entry which is preliminary data.</text>
</comment>
<dbReference type="InterPro" id="IPR015943">
    <property type="entry name" value="WD40/YVTN_repeat-like_dom_sf"/>
</dbReference>
<dbReference type="InterPro" id="IPR002182">
    <property type="entry name" value="NB-ARC"/>
</dbReference>
<dbReference type="Pfam" id="PF00400">
    <property type="entry name" value="WD40"/>
    <property type="match status" value="1"/>
</dbReference>
<dbReference type="Gene3D" id="1.10.8.430">
    <property type="entry name" value="Helical domain of apoptotic protease-activating factors"/>
    <property type="match status" value="1"/>
</dbReference>
<dbReference type="InterPro" id="IPR048975">
    <property type="entry name" value="WHD_APAF1"/>
</dbReference>
<gene>
    <name evidence="5" type="ORF">PUN28_008418</name>
</gene>
<dbReference type="SUPFAM" id="SSF50998">
    <property type="entry name" value="Quinoprotein alcohol dehydrogenase-like"/>
    <property type="match status" value="1"/>
</dbReference>
<dbReference type="Pfam" id="PF00931">
    <property type="entry name" value="NB-ARC"/>
    <property type="match status" value="1"/>
</dbReference>
<dbReference type="InterPro" id="IPR011029">
    <property type="entry name" value="DEATH-like_dom_sf"/>
</dbReference>
<dbReference type="Pfam" id="PF00619">
    <property type="entry name" value="CARD"/>
    <property type="match status" value="1"/>
</dbReference>
<dbReference type="EMBL" id="JADYXP020000007">
    <property type="protein sequence ID" value="KAL0120736.1"/>
    <property type="molecule type" value="Genomic_DNA"/>
</dbReference>
<dbReference type="InterPro" id="IPR036322">
    <property type="entry name" value="WD40_repeat_dom_sf"/>
</dbReference>
<evidence type="ECO:0000256" key="2">
    <source>
        <dbReference type="ARBA" id="ARBA00022703"/>
    </source>
</evidence>
<evidence type="ECO:0000313" key="5">
    <source>
        <dbReference type="EMBL" id="KAL0120736.1"/>
    </source>
</evidence>
<name>A0AAW2G3X7_9HYME</name>
<proteinExistence type="predicted"/>
<accession>A0AAW2G3X7</accession>
<dbReference type="PANTHER" id="PTHR22845">
    <property type="entry name" value="APOPTOTIC PROTEASE-ACTIVATING FACTOR 1"/>
    <property type="match status" value="1"/>
</dbReference>
<dbReference type="PROSITE" id="PS50209">
    <property type="entry name" value="CARD"/>
    <property type="match status" value="1"/>
</dbReference>
<dbReference type="SUPFAM" id="SSF52540">
    <property type="entry name" value="P-loop containing nucleoside triphosphate hydrolases"/>
    <property type="match status" value="1"/>
</dbReference>
<dbReference type="GO" id="GO:0043531">
    <property type="term" value="F:ADP binding"/>
    <property type="evidence" value="ECO:0007669"/>
    <property type="project" value="InterPro"/>
</dbReference>
<dbReference type="InterPro" id="IPR036388">
    <property type="entry name" value="WH-like_DNA-bd_sf"/>
</dbReference>
<dbReference type="Gene3D" id="3.40.50.300">
    <property type="entry name" value="P-loop containing nucleotide triphosphate hydrolases"/>
    <property type="match status" value="1"/>
</dbReference>
<dbReference type="Pfam" id="PF21296">
    <property type="entry name" value="WHD_APAF1"/>
    <property type="match status" value="1"/>
</dbReference>
<dbReference type="PANTHER" id="PTHR22845:SF5">
    <property type="entry name" value="APOPTOTIC PROTEASE-ACTIVATING FACTOR 1"/>
    <property type="match status" value="1"/>
</dbReference>
<keyword evidence="1" id="KW-0853">WD repeat</keyword>
<evidence type="ECO:0000256" key="3">
    <source>
        <dbReference type="ARBA" id="ARBA00022737"/>
    </source>
</evidence>
<dbReference type="Proteomes" id="UP001430953">
    <property type="component" value="Unassembled WGS sequence"/>
</dbReference>
<reference evidence="5 6" key="1">
    <citation type="submission" date="2023-03" db="EMBL/GenBank/DDBJ databases">
        <title>High recombination rates correlate with genetic variation in Cardiocondyla obscurior ants.</title>
        <authorList>
            <person name="Errbii M."/>
        </authorList>
    </citation>
    <scope>NUCLEOTIDE SEQUENCE [LARGE SCALE GENOMIC DNA]</scope>
    <source>
        <strain evidence="5">Alpha-2009</strain>
        <tissue evidence="5">Whole body</tissue>
    </source>
</reference>
<dbReference type="Gene3D" id="1.25.40.370">
    <property type="match status" value="1"/>
</dbReference>
<dbReference type="InterPro" id="IPR001680">
    <property type="entry name" value="WD40_rpt"/>
</dbReference>
<dbReference type="GO" id="GO:0005829">
    <property type="term" value="C:cytosol"/>
    <property type="evidence" value="ECO:0007669"/>
    <property type="project" value="UniProtKB-ARBA"/>
</dbReference>